<name>A0A9W2V355_PANPR</name>
<sequence length="449" mass="49362">MAARPGPLWLVGLALCALSGGGPGPRAPAGCPARRLGPRERRDMQREILAVLGLPGRPRPRAPSAASRLPASAPLFMLDLYHAMARDDDEDGGPPERRPGRADLVMSFVNMVERDRTLGHQEPHWKEFRFDLTQIPEGEMVTAAEFRIYKMASTHLLNGTLHVSMFETLRAGDEGWLVLDVTAASDRWLLSRNKDLGLRLYVETDDGHSVDPGLAGLLGRRAPGSKQPFLVTFFRASPGPVRAPRAARPLKRRPPKKTNELPHPNKLPGIFDDVHGTDGRQVCRRHELYVSFQDLGWLDWVIAPQGYSAYYCEGECSFPLDSCMNATNHAILQSLVSTASILSPPTGRGLVQPGGWKRLLGSQGALPTLHCRHTQLTSHVCTGTGPYVATFTCRPQASEPTHTRLTLTACAHPDSCPAHARVRHSHTYVGTQIYKTCLLLVTHHTTTHT</sequence>
<feature type="chain" id="PRO_5040933037" evidence="11">
    <location>
        <begin position="22"/>
        <end position="449"/>
    </location>
</feature>
<dbReference type="InterPro" id="IPR015615">
    <property type="entry name" value="TGF-beta-rel"/>
</dbReference>
<evidence type="ECO:0000256" key="4">
    <source>
        <dbReference type="ARBA" id="ARBA00022685"/>
    </source>
</evidence>
<dbReference type="InterPro" id="IPR001111">
    <property type="entry name" value="TGF-b_propeptide"/>
</dbReference>
<keyword evidence="7" id="KW-1015">Disulfide bond</keyword>
<evidence type="ECO:0000256" key="7">
    <source>
        <dbReference type="ARBA" id="ARBA00023157"/>
    </source>
</evidence>
<keyword evidence="13" id="KW-1185">Reference proteome</keyword>
<dbReference type="InterPro" id="IPR029034">
    <property type="entry name" value="Cystine-knot_cytokine"/>
</dbReference>
<dbReference type="GO" id="GO:0005125">
    <property type="term" value="F:cytokine activity"/>
    <property type="evidence" value="ECO:0007669"/>
    <property type="project" value="TreeGrafter"/>
</dbReference>
<feature type="signal peptide" evidence="11">
    <location>
        <begin position="1"/>
        <end position="21"/>
    </location>
</feature>
<evidence type="ECO:0000256" key="9">
    <source>
        <dbReference type="RuleBase" id="RU000354"/>
    </source>
</evidence>
<comment type="subcellular location">
    <subcellularLocation>
        <location evidence="1">Secreted</location>
    </subcellularLocation>
</comment>
<reference evidence="14" key="1">
    <citation type="submission" date="2025-08" db="UniProtKB">
        <authorList>
            <consortium name="RefSeq"/>
        </authorList>
    </citation>
    <scope>IDENTIFICATION</scope>
    <source>
        <tissue evidence="14">Whole blood</tissue>
    </source>
</reference>
<dbReference type="Pfam" id="PF00019">
    <property type="entry name" value="TGF_beta"/>
    <property type="match status" value="1"/>
</dbReference>
<feature type="domain" description="TGF-beta family profile" evidence="12">
    <location>
        <begin position="253"/>
        <end position="378"/>
    </location>
</feature>
<evidence type="ECO:0000256" key="5">
    <source>
        <dbReference type="ARBA" id="ARBA00022729"/>
    </source>
</evidence>
<dbReference type="InterPro" id="IPR001839">
    <property type="entry name" value="TGF-b_C"/>
</dbReference>
<dbReference type="Gene3D" id="2.60.120.970">
    <property type="match status" value="1"/>
</dbReference>
<dbReference type="RefSeq" id="XP_053753021.1">
    <property type="nucleotide sequence ID" value="XM_053897046.1"/>
</dbReference>
<dbReference type="SUPFAM" id="SSF57501">
    <property type="entry name" value="Cystine-knot cytokines"/>
    <property type="match status" value="1"/>
</dbReference>
<keyword evidence="8" id="KW-0325">Glycoprotein</keyword>
<dbReference type="Pfam" id="PF00688">
    <property type="entry name" value="TGFb_propeptide"/>
    <property type="match status" value="1"/>
</dbReference>
<dbReference type="PANTHER" id="PTHR11848">
    <property type="entry name" value="TGF-BETA FAMILY"/>
    <property type="match status" value="1"/>
</dbReference>
<evidence type="ECO:0000313" key="13">
    <source>
        <dbReference type="Proteomes" id="UP001165780"/>
    </source>
</evidence>
<evidence type="ECO:0000259" key="12">
    <source>
        <dbReference type="PROSITE" id="PS51362"/>
    </source>
</evidence>
<accession>A0A9W2V355</accession>
<organism evidence="13 14">
    <name type="scientific">Panthera pardus</name>
    <name type="common">Leopard</name>
    <name type="synonym">Felis pardus</name>
    <dbReference type="NCBI Taxonomy" id="9691"/>
    <lineage>
        <taxon>Eukaryota</taxon>
        <taxon>Metazoa</taxon>
        <taxon>Chordata</taxon>
        <taxon>Craniata</taxon>
        <taxon>Vertebrata</taxon>
        <taxon>Euteleostomi</taxon>
        <taxon>Mammalia</taxon>
        <taxon>Eutheria</taxon>
        <taxon>Laurasiatheria</taxon>
        <taxon>Carnivora</taxon>
        <taxon>Feliformia</taxon>
        <taxon>Felidae</taxon>
        <taxon>Pantherinae</taxon>
        <taxon>Panthera</taxon>
    </lineage>
</organism>
<gene>
    <name evidence="14" type="primary">BMP8B</name>
</gene>
<dbReference type="GO" id="GO:0008083">
    <property type="term" value="F:growth factor activity"/>
    <property type="evidence" value="ECO:0007669"/>
    <property type="project" value="UniProtKB-KW"/>
</dbReference>
<evidence type="ECO:0000256" key="10">
    <source>
        <dbReference type="SAM" id="MobiDB-lite"/>
    </source>
</evidence>
<protein>
    <submittedName>
        <fullName evidence="14">Bone morphogenetic protein 8B isoform X1</fullName>
    </submittedName>
</protein>
<dbReference type="Proteomes" id="UP001165780">
    <property type="component" value="Unplaced"/>
</dbReference>
<evidence type="ECO:0000256" key="8">
    <source>
        <dbReference type="ARBA" id="ARBA00023180"/>
    </source>
</evidence>
<dbReference type="AlphaFoldDB" id="A0A9W2V355"/>
<evidence type="ECO:0000313" key="14">
    <source>
        <dbReference type="RefSeq" id="XP_053753021.1"/>
    </source>
</evidence>
<comment type="similarity">
    <text evidence="2 9">Belongs to the TGF-beta family.</text>
</comment>
<dbReference type="PROSITE" id="PS00250">
    <property type="entry name" value="TGF_BETA_1"/>
    <property type="match status" value="1"/>
</dbReference>
<evidence type="ECO:0000256" key="1">
    <source>
        <dbReference type="ARBA" id="ARBA00004613"/>
    </source>
</evidence>
<dbReference type="GO" id="GO:0005615">
    <property type="term" value="C:extracellular space"/>
    <property type="evidence" value="ECO:0007669"/>
    <property type="project" value="TreeGrafter"/>
</dbReference>
<feature type="region of interest" description="Disordered" evidence="10">
    <location>
        <begin position="241"/>
        <end position="270"/>
    </location>
</feature>
<dbReference type="Gene3D" id="2.10.90.10">
    <property type="entry name" value="Cystine-knot cytokines"/>
    <property type="match status" value="1"/>
</dbReference>
<dbReference type="FunFam" id="2.60.120.970:FF:000058">
    <property type="entry name" value="Uncharacterized protein"/>
    <property type="match status" value="1"/>
</dbReference>
<proteinExistence type="inferred from homology"/>
<dbReference type="PROSITE" id="PS51362">
    <property type="entry name" value="TGF_BETA_2"/>
    <property type="match status" value="1"/>
</dbReference>
<dbReference type="InterPro" id="IPR017948">
    <property type="entry name" value="TGFb_CS"/>
</dbReference>
<evidence type="ECO:0000256" key="2">
    <source>
        <dbReference type="ARBA" id="ARBA00006656"/>
    </source>
</evidence>
<dbReference type="CTD" id="656"/>
<dbReference type="PANTHER" id="PTHR11848:SF119">
    <property type="entry name" value="TGF-BETA FAMILY PROFILE DOMAIN-CONTAINING PROTEIN"/>
    <property type="match status" value="1"/>
</dbReference>
<keyword evidence="4" id="KW-0165">Cleavage on pair of basic residues</keyword>
<evidence type="ECO:0000256" key="11">
    <source>
        <dbReference type="SAM" id="SignalP"/>
    </source>
</evidence>
<evidence type="ECO:0000256" key="6">
    <source>
        <dbReference type="ARBA" id="ARBA00023030"/>
    </source>
</evidence>
<keyword evidence="3" id="KW-0964">Secreted</keyword>
<dbReference type="GeneID" id="109255428"/>
<evidence type="ECO:0000256" key="3">
    <source>
        <dbReference type="ARBA" id="ARBA00022525"/>
    </source>
</evidence>
<keyword evidence="6 9" id="KW-0339">Growth factor</keyword>
<keyword evidence="5 11" id="KW-0732">Signal</keyword>
<dbReference type="SMART" id="SM00204">
    <property type="entry name" value="TGFB"/>
    <property type="match status" value="1"/>
</dbReference>